<keyword evidence="1" id="KW-0489">Methyltransferase</keyword>
<dbReference type="KEGG" id="foo:CGC45_03095"/>
<dbReference type="OrthoDB" id="9782855at2"/>
<name>A0A345JQP1_9GAMM</name>
<keyword evidence="2" id="KW-1185">Reference proteome</keyword>
<dbReference type="EMBL" id="CP022375">
    <property type="protein sequence ID" value="AXH29637.1"/>
    <property type="molecule type" value="Genomic_DNA"/>
</dbReference>
<dbReference type="SUPFAM" id="SSF53335">
    <property type="entry name" value="S-adenosyl-L-methionine-dependent methyltransferases"/>
    <property type="match status" value="1"/>
</dbReference>
<dbReference type="GO" id="GO:0032259">
    <property type="term" value="P:methylation"/>
    <property type="evidence" value="ECO:0007669"/>
    <property type="project" value="UniProtKB-KW"/>
</dbReference>
<reference evidence="1 2" key="1">
    <citation type="submission" date="2017-07" db="EMBL/GenBank/DDBJ databases">
        <title>Complete genome sequences and comparative analysis of the novel pathogen Francisella opportunistica.</title>
        <authorList>
            <person name="Dietrich E.A."/>
            <person name="Kingry L.C."/>
            <person name="Petersen J.M."/>
        </authorList>
    </citation>
    <scope>NUCLEOTIDE SEQUENCE [LARGE SCALE GENOMIC DNA]</scope>
    <source>
        <strain evidence="1 2">14-2155</strain>
    </source>
</reference>
<dbReference type="InterPro" id="IPR029063">
    <property type="entry name" value="SAM-dependent_MTases_sf"/>
</dbReference>
<accession>A0A345JQP1</accession>
<dbReference type="GO" id="GO:0008168">
    <property type="term" value="F:methyltransferase activity"/>
    <property type="evidence" value="ECO:0007669"/>
    <property type="project" value="UniProtKB-KW"/>
</dbReference>
<dbReference type="AlphaFoldDB" id="A0A345JQP1"/>
<dbReference type="Proteomes" id="UP000253862">
    <property type="component" value="Chromosome"/>
</dbReference>
<protein>
    <submittedName>
        <fullName evidence="1">Methyltransferase domain-containing protein</fullName>
    </submittedName>
</protein>
<dbReference type="RefSeq" id="WP_071628919.1">
    <property type="nucleotide sequence ID" value="NZ_CP022375.1"/>
</dbReference>
<evidence type="ECO:0000313" key="1">
    <source>
        <dbReference type="EMBL" id="AXH29637.1"/>
    </source>
</evidence>
<gene>
    <name evidence="1" type="ORF">CGC43_03105</name>
</gene>
<dbReference type="PANTHER" id="PTHR43861">
    <property type="entry name" value="TRANS-ACONITATE 2-METHYLTRANSFERASE-RELATED"/>
    <property type="match status" value="1"/>
</dbReference>
<dbReference type="Gene3D" id="3.40.50.150">
    <property type="entry name" value="Vaccinia Virus protein VP39"/>
    <property type="match status" value="1"/>
</dbReference>
<evidence type="ECO:0000313" key="2">
    <source>
        <dbReference type="Proteomes" id="UP000253862"/>
    </source>
</evidence>
<proteinExistence type="predicted"/>
<dbReference type="PANTHER" id="PTHR43861:SF6">
    <property type="entry name" value="METHYLTRANSFERASE TYPE 11"/>
    <property type="match status" value="1"/>
</dbReference>
<dbReference type="Pfam" id="PF13489">
    <property type="entry name" value="Methyltransf_23"/>
    <property type="match status" value="1"/>
</dbReference>
<sequence>MNCPLCDTENIKKLEKIDKKSLIGLYKKATGEDFSYLISQDIDFCECNNCKLRFYDPLTTGDEKFYNSLQKFEWYYLDDKEEYVYAKDYISSTDRVLEVGSGKGAFAKHIDTKDYVGLDFSRQAKNMAQQNGIVVENELIEDYAEKHPHEFDVVVSFQVLEHVSNPKQFIESKIKTLKKGGRLIIAVPSEDSFLKYATNVILNMPPHHVTRWSDTTFKYIADIYNLTIETIYHEKVQDVHKSWYLTTLIANSISANKIINTSFFYKFKNKFAGLIGRFLSRGLKNEMLPNGLSVLVVLKKV</sequence>
<organism evidence="1 2">
    <name type="scientific">Francisella opportunistica</name>
    <dbReference type="NCBI Taxonomy" id="2016517"/>
    <lineage>
        <taxon>Bacteria</taxon>
        <taxon>Pseudomonadati</taxon>
        <taxon>Pseudomonadota</taxon>
        <taxon>Gammaproteobacteria</taxon>
        <taxon>Thiotrichales</taxon>
        <taxon>Francisellaceae</taxon>
        <taxon>Francisella</taxon>
    </lineage>
</organism>
<keyword evidence="1" id="KW-0808">Transferase</keyword>
<dbReference type="CDD" id="cd02440">
    <property type="entry name" value="AdoMet_MTases"/>
    <property type="match status" value="1"/>
</dbReference>